<gene>
    <name evidence="1" type="ORF">RZS28_00610</name>
</gene>
<accession>A0ABZ0HVC4</accession>
<evidence type="ECO:0000313" key="1">
    <source>
        <dbReference type="EMBL" id="WOJ89851.1"/>
    </source>
</evidence>
<proteinExistence type="predicted"/>
<dbReference type="RefSeq" id="WP_407339297.1">
    <property type="nucleotide sequence ID" value="NZ_CP136862.1"/>
</dbReference>
<protein>
    <submittedName>
        <fullName evidence="1">Uncharacterized protein</fullName>
    </submittedName>
</protein>
<dbReference type="EMBL" id="CP136862">
    <property type="protein sequence ID" value="WOJ89851.1"/>
    <property type="molecule type" value="Genomic_DNA"/>
</dbReference>
<sequence>MPIRLLASRNEPLNHFAEIDHCSILIFAGMIFRDVPLDHSARLLDAPGLKFL</sequence>
<evidence type="ECO:0000313" key="2">
    <source>
        <dbReference type="Proteomes" id="UP001626536"/>
    </source>
</evidence>
<organism evidence="1 2">
    <name type="scientific">Methylocapsa polymorpha</name>
    <dbReference type="NCBI Taxonomy" id="3080828"/>
    <lineage>
        <taxon>Bacteria</taxon>
        <taxon>Pseudomonadati</taxon>
        <taxon>Pseudomonadota</taxon>
        <taxon>Alphaproteobacteria</taxon>
        <taxon>Hyphomicrobiales</taxon>
        <taxon>Beijerinckiaceae</taxon>
        <taxon>Methylocapsa</taxon>
    </lineage>
</organism>
<reference evidence="1 2" key="1">
    <citation type="submission" date="2023-10" db="EMBL/GenBank/DDBJ databases">
        <title>Novel methanotroph of the genus Methylocapsa from a subarctic wetland.</title>
        <authorList>
            <person name="Belova S.E."/>
            <person name="Oshkin I.Y."/>
            <person name="Miroshnikov K."/>
            <person name="Dedysh S.N."/>
        </authorList>
    </citation>
    <scope>NUCLEOTIDE SEQUENCE [LARGE SCALE GENOMIC DNA]</scope>
    <source>
        <strain evidence="1 2">RX1</strain>
    </source>
</reference>
<dbReference type="Proteomes" id="UP001626536">
    <property type="component" value="Chromosome"/>
</dbReference>
<keyword evidence="2" id="KW-1185">Reference proteome</keyword>
<name>A0ABZ0HVC4_9HYPH</name>